<gene>
    <name evidence="7" type="ORF">CLF_113275</name>
</gene>
<dbReference type="GO" id="GO:0000977">
    <property type="term" value="F:RNA polymerase II transcription regulatory region sequence-specific DNA binding"/>
    <property type="evidence" value="ECO:0007669"/>
    <property type="project" value="TreeGrafter"/>
</dbReference>
<dbReference type="AlphaFoldDB" id="G7YY25"/>
<dbReference type="Pfam" id="PF00096">
    <property type="entry name" value="zf-C2H2"/>
    <property type="match status" value="2"/>
</dbReference>
<reference evidence="7" key="1">
    <citation type="journal article" date="2011" name="Genome Biol.">
        <title>The draft genome of the carcinogenic human liver fluke Clonorchis sinensis.</title>
        <authorList>
            <person name="Wang X."/>
            <person name="Chen W."/>
            <person name="Huang Y."/>
            <person name="Sun J."/>
            <person name="Men J."/>
            <person name="Liu H."/>
            <person name="Luo F."/>
            <person name="Guo L."/>
            <person name="Lv X."/>
            <person name="Deng C."/>
            <person name="Zhou C."/>
            <person name="Fan Y."/>
            <person name="Li X."/>
            <person name="Huang L."/>
            <person name="Hu Y."/>
            <person name="Liang C."/>
            <person name="Hu X."/>
            <person name="Xu J."/>
            <person name="Yu X."/>
        </authorList>
    </citation>
    <scope>NUCLEOTIDE SEQUENCE [LARGE SCALE GENOMIC DNA]</scope>
    <source>
        <strain evidence="7">Henan</strain>
    </source>
</reference>
<dbReference type="SUPFAM" id="SSF57667">
    <property type="entry name" value="beta-beta-alpha zinc fingers"/>
    <property type="match status" value="3"/>
</dbReference>
<evidence type="ECO:0000256" key="2">
    <source>
        <dbReference type="ARBA" id="ARBA00022737"/>
    </source>
</evidence>
<protein>
    <submittedName>
        <fullName evidence="7">Zinc finger protein 551</fullName>
    </submittedName>
</protein>
<evidence type="ECO:0000259" key="6">
    <source>
        <dbReference type="PROSITE" id="PS50157"/>
    </source>
</evidence>
<evidence type="ECO:0000313" key="8">
    <source>
        <dbReference type="Proteomes" id="UP000008909"/>
    </source>
</evidence>
<dbReference type="PROSITE" id="PS00028">
    <property type="entry name" value="ZINC_FINGER_C2H2_1"/>
    <property type="match status" value="3"/>
</dbReference>
<keyword evidence="8" id="KW-1185">Reference proteome</keyword>
<dbReference type="GO" id="GO:0008270">
    <property type="term" value="F:zinc ion binding"/>
    <property type="evidence" value="ECO:0007669"/>
    <property type="project" value="UniProtKB-KW"/>
</dbReference>
<dbReference type="SMART" id="SM00355">
    <property type="entry name" value="ZnF_C2H2"/>
    <property type="match status" value="5"/>
</dbReference>
<dbReference type="PANTHER" id="PTHR24409:SF295">
    <property type="entry name" value="AZ2-RELATED"/>
    <property type="match status" value="1"/>
</dbReference>
<feature type="non-terminal residue" evidence="7">
    <location>
        <position position="153"/>
    </location>
</feature>
<evidence type="ECO:0000256" key="4">
    <source>
        <dbReference type="ARBA" id="ARBA00022833"/>
    </source>
</evidence>
<dbReference type="InterPro" id="IPR036236">
    <property type="entry name" value="Znf_C2H2_sf"/>
</dbReference>
<keyword evidence="2" id="KW-0677">Repeat</keyword>
<dbReference type="FunFam" id="3.30.160.60:FF:000446">
    <property type="entry name" value="Zinc finger protein"/>
    <property type="match status" value="1"/>
</dbReference>
<proteinExistence type="predicted"/>
<evidence type="ECO:0000313" key="7">
    <source>
        <dbReference type="EMBL" id="GAA57854.1"/>
    </source>
</evidence>
<evidence type="ECO:0000256" key="5">
    <source>
        <dbReference type="PROSITE-ProRule" id="PRU00042"/>
    </source>
</evidence>
<dbReference type="PANTHER" id="PTHR24409">
    <property type="entry name" value="ZINC FINGER PROTEIN 142"/>
    <property type="match status" value="1"/>
</dbReference>
<dbReference type="Proteomes" id="UP000008909">
    <property type="component" value="Unassembled WGS sequence"/>
</dbReference>
<dbReference type="EMBL" id="DF145113">
    <property type="protein sequence ID" value="GAA57854.1"/>
    <property type="molecule type" value="Genomic_DNA"/>
</dbReference>
<keyword evidence="4" id="KW-0862">Zinc</keyword>
<keyword evidence="3 5" id="KW-0863">Zinc-finger</keyword>
<reference key="2">
    <citation type="submission" date="2011-10" db="EMBL/GenBank/DDBJ databases">
        <title>The genome and transcriptome sequence of Clonorchis sinensis provide insights into the carcinogenic liver fluke.</title>
        <authorList>
            <person name="Wang X."/>
            <person name="Huang Y."/>
            <person name="Chen W."/>
            <person name="Liu H."/>
            <person name="Guo L."/>
            <person name="Chen Y."/>
            <person name="Luo F."/>
            <person name="Zhou W."/>
            <person name="Sun J."/>
            <person name="Mao Q."/>
            <person name="Liang P."/>
            <person name="Zhou C."/>
            <person name="Tian Y."/>
            <person name="Men J."/>
            <person name="Lv X."/>
            <person name="Huang L."/>
            <person name="Zhou J."/>
            <person name="Hu Y."/>
            <person name="Li R."/>
            <person name="Zhang F."/>
            <person name="Lei H."/>
            <person name="Li X."/>
            <person name="Hu X."/>
            <person name="Liang C."/>
            <person name="Xu J."/>
            <person name="Wu Z."/>
            <person name="Yu X."/>
        </authorList>
    </citation>
    <scope>NUCLEOTIDE SEQUENCE</scope>
    <source>
        <strain>Henan</strain>
    </source>
</reference>
<feature type="domain" description="C2H2-type" evidence="6">
    <location>
        <begin position="61"/>
        <end position="88"/>
    </location>
</feature>
<dbReference type="GO" id="GO:0000981">
    <property type="term" value="F:DNA-binding transcription factor activity, RNA polymerase II-specific"/>
    <property type="evidence" value="ECO:0007669"/>
    <property type="project" value="TreeGrafter"/>
</dbReference>
<feature type="domain" description="C2H2-type" evidence="6">
    <location>
        <begin position="28"/>
        <end position="56"/>
    </location>
</feature>
<evidence type="ECO:0000256" key="3">
    <source>
        <dbReference type="ARBA" id="ARBA00022771"/>
    </source>
</evidence>
<dbReference type="PROSITE" id="PS50157">
    <property type="entry name" value="ZINC_FINGER_C2H2_2"/>
    <property type="match status" value="4"/>
</dbReference>
<dbReference type="GO" id="GO:0005634">
    <property type="term" value="C:nucleus"/>
    <property type="evidence" value="ECO:0007669"/>
    <property type="project" value="TreeGrafter"/>
</dbReference>
<keyword evidence="1" id="KW-0479">Metal-binding</keyword>
<organism evidence="7 8">
    <name type="scientific">Clonorchis sinensis</name>
    <name type="common">Chinese liver fluke</name>
    <dbReference type="NCBI Taxonomy" id="79923"/>
    <lineage>
        <taxon>Eukaryota</taxon>
        <taxon>Metazoa</taxon>
        <taxon>Spiralia</taxon>
        <taxon>Lophotrochozoa</taxon>
        <taxon>Platyhelminthes</taxon>
        <taxon>Trematoda</taxon>
        <taxon>Digenea</taxon>
        <taxon>Opisthorchiida</taxon>
        <taxon>Opisthorchiata</taxon>
        <taxon>Opisthorchiidae</taxon>
        <taxon>Clonorchis</taxon>
    </lineage>
</organism>
<feature type="domain" description="C2H2-type" evidence="6">
    <location>
        <begin position="123"/>
        <end position="150"/>
    </location>
</feature>
<dbReference type="InterPro" id="IPR013087">
    <property type="entry name" value="Znf_C2H2_type"/>
</dbReference>
<name>G7YY25_CLOSI</name>
<feature type="domain" description="C2H2-type" evidence="6">
    <location>
        <begin position="1"/>
        <end position="22"/>
    </location>
</feature>
<accession>G7YY25</accession>
<dbReference type="Gene3D" id="3.30.160.60">
    <property type="entry name" value="Classic Zinc Finger"/>
    <property type="match status" value="3"/>
</dbReference>
<evidence type="ECO:0000256" key="1">
    <source>
        <dbReference type="ARBA" id="ARBA00022723"/>
    </source>
</evidence>
<sequence>MCIICGRNYLYPSNLKRHISAHEVSVSFMCEICGSIFRHRTNLNRHQKESHASQLGERTKPQCVECGKAFRDAYVLNRHMGSHSVENSCMCPTCSQVFPNRGALHKHKLLQHDKVPMDKVAKHECAVCNQWFEYTHVLKRHSAVHTKQRPFVC</sequence>